<accession>A0A2H1KKG4</accession>
<proteinExistence type="predicted"/>
<sequence>MVRKIKAKLVLQLRAEGLSGRAIASSQAMSRKSVTQVLDAADAAGVSWDDVKDRPDGQVYSLLFPGRGDHHSVFAQPDWERIHKEMARVGVTLKLLHGEYVDACAGAGDPAMSYDRFCRTYQRHVLVTGAASRVGHKAAQTIEVDWSGPTMGTRVLNGQRSTADCTTPGNTGLDVQTTSENDNFLVGETSRIPRDTRRAPCAPEPLQFSHVLYQSLRNWVTPGLPTLPIPTSVVRGTLMPKERRTGYAIQTYAITITD</sequence>
<dbReference type="Proteomes" id="UP000234498">
    <property type="component" value="Unassembled WGS sequence"/>
</dbReference>
<protein>
    <recommendedName>
        <fullName evidence="3">HTH IS408-type domain-containing protein</fullName>
    </recommendedName>
</protein>
<name>A0A2H1KKG4_BRELN</name>
<evidence type="ECO:0000313" key="1">
    <source>
        <dbReference type="EMBL" id="SMY00216.1"/>
    </source>
</evidence>
<evidence type="ECO:0008006" key="3">
    <source>
        <dbReference type="Google" id="ProtNLM"/>
    </source>
</evidence>
<evidence type="ECO:0000313" key="2">
    <source>
        <dbReference type="Proteomes" id="UP000234498"/>
    </source>
</evidence>
<gene>
    <name evidence="1" type="ORF">BLIN101_03433</name>
</gene>
<dbReference type="AlphaFoldDB" id="A0A2H1KKG4"/>
<reference evidence="1 2" key="1">
    <citation type="submission" date="2017-03" db="EMBL/GenBank/DDBJ databases">
        <authorList>
            <person name="Afonso C.L."/>
            <person name="Miller P.J."/>
            <person name="Scott M.A."/>
            <person name="Spackman E."/>
            <person name="Goraichik I."/>
            <person name="Dimitrov K.M."/>
            <person name="Suarez D.L."/>
            <person name="Swayne D.E."/>
        </authorList>
    </citation>
    <scope>NUCLEOTIDE SEQUENCE [LARGE SCALE GENOMIC DNA]</scope>
    <source>
        <strain evidence="1 2">Mu101</strain>
    </source>
</reference>
<organism evidence="1 2">
    <name type="scientific">Brevibacterium linens</name>
    <dbReference type="NCBI Taxonomy" id="1703"/>
    <lineage>
        <taxon>Bacteria</taxon>
        <taxon>Bacillati</taxon>
        <taxon>Actinomycetota</taxon>
        <taxon>Actinomycetes</taxon>
        <taxon>Micrococcales</taxon>
        <taxon>Brevibacteriaceae</taxon>
        <taxon>Brevibacterium</taxon>
    </lineage>
</organism>
<dbReference type="EMBL" id="FXZA01000045">
    <property type="protein sequence ID" value="SMY00216.1"/>
    <property type="molecule type" value="Genomic_DNA"/>
</dbReference>